<evidence type="ECO:0000256" key="9">
    <source>
        <dbReference type="ARBA" id="ARBA00022691"/>
    </source>
</evidence>
<keyword evidence="5 29" id="KW-0696">RNA-directed RNA polymerase</keyword>
<feature type="domain" description="Mononegavirus-type SAM-dependent 2'-O-MTase" evidence="28">
    <location>
        <begin position="1674"/>
        <end position="1862"/>
    </location>
</feature>
<dbReference type="PROSITE" id="PS51590">
    <property type="entry name" value="SAM_MT_MNV_L"/>
    <property type="match status" value="1"/>
</dbReference>
<evidence type="ECO:0000256" key="7">
    <source>
        <dbReference type="ARBA" id="ARBA00022664"/>
    </source>
</evidence>
<dbReference type="GeneID" id="29122501"/>
<evidence type="ECO:0000256" key="19">
    <source>
        <dbReference type="ARBA" id="ARBA00024494"/>
    </source>
</evidence>
<dbReference type="EMBL" id="KM817651">
    <property type="protein sequence ID" value="AJG39185.1"/>
    <property type="molecule type" value="Viral_cRNA"/>
</dbReference>
<comment type="catalytic activity">
    <reaction evidence="24">
        <text>a 5'-end (5'-triphosphoguanosine)-adenylyl-adenylyl-cytidylyl-adenosine in mRNA + S-adenosyl-L-methionine = a 5'-end (5'-triphosphoguanosine)-(2'-O-methyladenylyl)-adenylyl-cytidylyl-adenosine in mRNA + S-adenosyl-L-homocysteine + H(+)</text>
        <dbReference type="Rhea" id="RHEA:65380"/>
        <dbReference type="Rhea" id="RHEA-COMP:16797"/>
        <dbReference type="Rhea" id="RHEA-COMP:16801"/>
        <dbReference type="ChEBI" id="CHEBI:15378"/>
        <dbReference type="ChEBI" id="CHEBI:57856"/>
        <dbReference type="ChEBI" id="CHEBI:59789"/>
        <dbReference type="ChEBI" id="CHEBI:156482"/>
        <dbReference type="ChEBI" id="CHEBI:156484"/>
    </reaction>
</comment>
<evidence type="ECO:0000256" key="6">
    <source>
        <dbReference type="ARBA" id="ARBA00022603"/>
    </source>
</evidence>
<dbReference type="GO" id="GO:0005524">
    <property type="term" value="F:ATP binding"/>
    <property type="evidence" value="ECO:0007669"/>
    <property type="project" value="UniProtKB-KW"/>
</dbReference>
<evidence type="ECO:0000256" key="15">
    <source>
        <dbReference type="ARBA" id="ARBA00022953"/>
    </source>
</evidence>
<evidence type="ECO:0000259" key="28">
    <source>
        <dbReference type="PROSITE" id="PS51590"/>
    </source>
</evidence>
<keyword evidence="9" id="KW-0949">S-adenosyl-L-methionine</keyword>
<evidence type="ECO:0000256" key="17">
    <source>
        <dbReference type="ARBA" id="ARBA00023200"/>
    </source>
</evidence>
<evidence type="ECO:0000256" key="21">
    <source>
        <dbReference type="ARBA" id="ARBA00026099"/>
    </source>
</evidence>
<dbReference type="EC" id="2.7.7.88" evidence="4"/>
<dbReference type="KEGG" id="vg:29122501"/>
<feature type="domain" description="RdRp catalytic" evidence="27">
    <location>
        <begin position="574"/>
        <end position="759"/>
    </location>
</feature>
<dbReference type="Proteomes" id="UP000201509">
    <property type="component" value="Segment"/>
</dbReference>
<evidence type="ECO:0000259" key="27">
    <source>
        <dbReference type="PROSITE" id="PS50526"/>
    </source>
</evidence>
<dbReference type="InterPro" id="IPR026890">
    <property type="entry name" value="Mononeg_mRNAcap"/>
</dbReference>
<dbReference type="GO" id="GO:0016787">
    <property type="term" value="F:hydrolase activity"/>
    <property type="evidence" value="ECO:0007669"/>
    <property type="project" value="UniProtKB-KW"/>
</dbReference>
<dbReference type="Pfam" id="PF00946">
    <property type="entry name" value="Mononeg_RNA_pol"/>
    <property type="match status" value="1"/>
</dbReference>
<keyword evidence="13" id="KW-0067">ATP-binding</keyword>
<evidence type="ECO:0000256" key="24">
    <source>
        <dbReference type="ARBA" id="ARBA00047332"/>
    </source>
</evidence>
<evidence type="ECO:0000256" key="11">
    <source>
        <dbReference type="ARBA" id="ARBA00022741"/>
    </source>
</evidence>
<dbReference type="GO" id="GO:0004482">
    <property type="term" value="F:mRNA 5'-cap (guanine-N7-)-methyltransferase activity"/>
    <property type="evidence" value="ECO:0007669"/>
    <property type="project" value="InterPro"/>
</dbReference>
<keyword evidence="14" id="KW-0946">Virion</keyword>
<keyword evidence="18" id="KW-0511">Multifunctional enzyme</keyword>
<dbReference type="InterPro" id="IPR014023">
    <property type="entry name" value="Mononeg_RNA_pol_cat"/>
</dbReference>
<sequence length="2098" mass="240591">MDFLDFADDFRNEDGAQRGSRTDQLPDFHLRSPLKPMTYLYDDTVRSLRNQEAIELLTEIRRDLKEGDPITLRSMFTDYAEVESTAGAEDSISDLLVRIERDSRLNFPLPVEMMIDAVRQFSDNFPIILWSRMRLLSKILSTMNAISSRRSPPGYYIKIKKNLYATMIRNTRLLMTSTILGVEIIDESTGHGFVLCYDSDWIRMISDVYTERFLLSVGSGFGHHMNPDHYPSQSIIEKLWLWGDSVLAEFGNDGFKLLKAYEALCIGTIQSRHSSQIIGCRTFLENTINDLLLEDSRYEHHVILLLELFESVESPHHMTQLYGMHRIWGHPIVDSTKGMSKVMLIGRKEISRSGVVAVDVGRSFKIMFCREYRKKNGVYPKFVDNGSQLCEAMKKNDGSILDSRLMSNAEWDELSFDKCFEIPETFNLSMVVADKSISLTRSELRENVRRRKTVMNQEKRRGVLRWINDQSIHPREFLKQVNDGDFPDDHKIIGLTPKERELNPTPRMFALMSHLMRIYVVVTEQMLSDEVLGMFPQITMTDSLLDLTKKLYSTVKPQSDGASVRRRNKTWTSKTVCISLDFEKWNGHMRYESTYHVFKALGELFGLPNLYNRTYEIFQESLIYLADGSYLPRYSGNEMIMEEPLSFTGHKGGMEGLRQKGWTIFTVCGLNMVCSKYNCTYKIMGMGDNQVLQITLYTYKVAASGEATEAGSYEMKLTLESLFADLIYTFRQLGLPLKPLETWMSEDLYLYGKYPLLRGVPLSMDLKKIMRMFHNSNDDVMTIENGMGTVYGNAASATQLSCCSIVPYMVGMFMASYCASCFLEYHPLLGHGILKEVEAKSTWDLFMPGKPRQFIPIGRRTFNIQCLRLLMQLVPRTLGGYNSLNIFEIIMRGFPDNLSRDLTYIYQIVRLDKRDALDEALTNWIHPIYMPDKNFKLLIEDVSSVNLLSPRSPSSGIRQAVEKFIGSGRTVKNLEFKDLMNSKIKHQADMLAEKLCSGSDIHIRLMHDIYASTIIGYVDGILSKVTKASTIQRLAVATNEKDIMQVVVNDEINFFRFFLWRSSTRPNNEISECPTEMAKRLRSESWGKSLRGVTTPFPMAYLSPTRCGETGNCLCMDGYISIHLPDSQETNVRWNRTLGSNAPYLGSITKEKVVTGVGSKVYSSEPLIRRPLNLLRAINWFIPPKSITASVIRELTHAVTDINPTSYEGQSEGTAGAEVHRYRDMSLKHGALSSSNYLYPTRMHISTDNFVRYSKGGDNYDVHFQACLCSLTEWCNMRLMSWLKYEEWIPKVIHFKQTCYCCVTKLDESFVDLPDPLTNRYIPSRKTNPYLFVSGKLLTEVHKMRPLLSRSLSVMPVEEYVRMDCKDKMRWLVDVVSDKIYLDIISQRGEDNSFSLCLTDVKAYERTMFLKLSPREVYLCLIDKLLRHSDMTMTKTVSGRRAVGKIQVDRALALIHSCPVSSFLGLGMFYSWSETIQKMHFSSFCVMPNTFPITTESMCMAARTTLSGLIEVQWGRRDRFSNVLVYDFAKALHIHKLFSWTVISRYSKCNDCIVAIADTDSGAFGTDELTIMCCSGHDAMELIRSKCKISYVTLERLRKDAENAVSIGCEDIASKINFSYPEMSRMSRTEITTLIDFRRMRHDLVAWRCDMTLPSRSLVFCNQNRLVTTSSLHKVLSYPTSTAYRYVEILSAYGTVIRGRVMVVGDGLGVTSELVSIYCHASRVTISTLADTGLAAPQTYPHSVQPIVRSSPYKIDGSTMIDKHNDILSESYTEEWRPVMASLNSLLSDIEIIGPERSDDRTSAIRKLLEICDWEGFIIKDYIYSLREFTDRCSIILPKMNGDIKLVTSKMRSVRAPEVWWIGQNSKAEYTVRRCYDPRSIRELWDDCVRSLLHDTEYQDPTVLEDLTRRVLSRANLASVHSVVLEWSSLAVVGKMLPSDGSYTEAFYKLYKGKRPKIVSDDRDNADRILHLSDYYKMREILFGLAVSMIADIKMRQRLINESELWVLDWEPNQKYTVWVPYLYKSDGRFDLPQINVADYVPYLSMFMAKKRLLFREVKKSIRFRSVGGVRSHLVFPVSGSAYATFTGFNSARRKHND</sequence>
<keyword evidence="7" id="KW-0507">mRNA processing</keyword>
<evidence type="ECO:0000256" key="5">
    <source>
        <dbReference type="ARBA" id="ARBA00022484"/>
    </source>
</evidence>
<proteinExistence type="predicted"/>
<evidence type="ECO:0000256" key="14">
    <source>
        <dbReference type="ARBA" id="ARBA00022844"/>
    </source>
</evidence>
<evidence type="ECO:0000256" key="2">
    <source>
        <dbReference type="ARBA" id="ARBA00004328"/>
    </source>
</evidence>
<comment type="catalytic activity">
    <reaction evidence="20">
        <text>a 5'-end (5'-triphosphoguanosine)-(2'-O-methyladenylyl)-adenylyl-cytidylyl-adenosine in mRNA + S-adenosyl-L-methionine = a 5'-end (N(7)-methyl 5'-triphosphoguanosine)-(2'-O-methyladenylyl)-adenylyl-cytidylyl-adenosine in mRNA + S-adenosyl-L-homocysteine</text>
        <dbReference type="Rhea" id="RHEA:65440"/>
        <dbReference type="Rhea" id="RHEA-COMP:16798"/>
        <dbReference type="Rhea" id="RHEA-COMP:16801"/>
        <dbReference type="ChEBI" id="CHEBI:57856"/>
        <dbReference type="ChEBI" id="CHEBI:59789"/>
        <dbReference type="ChEBI" id="CHEBI:156482"/>
        <dbReference type="ChEBI" id="CHEBI:156483"/>
    </reaction>
</comment>
<evidence type="ECO:0000256" key="16">
    <source>
        <dbReference type="ARBA" id="ARBA00023042"/>
    </source>
</evidence>
<evidence type="ECO:0000256" key="23">
    <source>
        <dbReference type="ARBA" id="ARBA00031012"/>
    </source>
</evidence>
<dbReference type="GO" id="GO:0030430">
    <property type="term" value="C:host cell cytoplasm"/>
    <property type="evidence" value="ECO:0007669"/>
    <property type="project" value="UniProtKB-SubCell"/>
</dbReference>
<keyword evidence="15" id="KW-0693">Viral RNA replication</keyword>
<keyword evidence="11" id="KW-0547">Nucleotide-binding</keyword>
<evidence type="ECO:0000256" key="22">
    <source>
        <dbReference type="ARBA" id="ARBA00030436"/>
    </source>
</evidence>
<dbReference type="Pfam" id="PF14318">
    <property type="entry name" value="Mononeg_mRNAcap"/>
    <property type="match status" value="1"/>
</dbReference>
<evidence type="ECO:0000256" key="20">
    <source>
        <dbReference type="ARBA" id="ARBA00024499"/>
    </source>
</evidence>
<evidence type="ECO:0000256" key="26">
    <source>
        <dbReference type="ARBA" id="ARBA00048548"/>
    </source>
</evidence>
<evidence type="ECO:0000256" key="10">
    <source>
        <dbReference type="ARBA" id="ARBA00022695"/>
    </source>
</evidence>
<keyword evidence="16" id="KW-0506">mRNA capping</keyword>
<comment type="catalytic activity">
    <reaction evidence="26">
        <text>GTP + H2O = GDP + phosphate + H(+)</text>
        <dbReference type="Rhea" id="RHEA:19669"/>
        <dbReference type="ChEBI" id="CHEBI:15377"/>
        <dbReference type="ChEBI" id="CHEBI:15378"/>
        <dbReference type="ChEBI" id="CHEBI:37565"/>
        <dbReference type="ChEBI" id="CHEBI:43474"/>
        <dbReference type="ChEBI" id="CHEBI:58189"/>
    </reaction>
</comment>
<organism evidence="29 30">
    <name type="scientific">Wuhan Insect virus 5</name>
    <dbReference type="NCBI Taxonomy" id="1608110"/>
    <lineage>
        <taxon>Viruses</taxon>
        <taxon>Riboviria</taxon>
        <taxon>Orthornavirae</taxon>
        <taxon>Negarnaviricota</taxon>
        <taxon>Haploviricotina</taxon>
        <taxon>Monjiviricetes</taxon>
        <taxon>Mononegavirales</taxon>
        <taxon>Rhabdoviridae</taxon>
        <taxon>Betarhabdovirinae</taxon>
        <taxon>Alphacytorhabdovirus</taxon>
        <taxon>Alphacytorhabdovirus betawuhaninsectum</taxon>
        <taxon>Cytorhabdovirus betawuhaninsectum</taxon>
    </lineage>
</organism>
<dbReference type="GO" id="GO:0044423">
    <property type="term" value="C:virion component"/>
    <property type="evidence" value="ECO:0007669"/>
    <property type="project" value="UniProtKB-KW"/>
</dbReference>
<dbReference type="RefSeq" id="YP_009300875.1">
    <property type="nucleotide sequence ID" value="NC_031227.1"/>
</dbReference>
<accession>A0A0B5KK98</accession>
<dbReference type="EC" id="2.1.1.375" evidence="21"/>
<dbReference type="InterPro" id="IPR025786">
    <property type="entry name" value="Mononega_L_MeTrfase"/>
</dbReference>
<comment type="subcellular location">
    <subcellularLocation>
        <location evidence="1">Host cytoplasm</location>
    </subcellularLocation>
    <subcellularLocation>
        <location evidence="2">Virion</location>
    </subcellularLocation>
</comment>
<evidence type="ECO:0000313" key="29">
    <source>
        <dbReference type="EMBL" id="AJG39185.1"/>
    </source>
</evidence>
<evidence type="ECO:0000313" key="30">
    <source>
        <dbReference type="Proteomes" id="UP000201509"/>
    </source>
</evidence>
<comment type="catalytic activity">
    <reaction evidence="19">
        <text>a 5'-end triphospho-adenylyl-adenylyl-cytidylyl-adenosine in mRNA + GDP + H(+) = a 5'-end (5'-triphosphoguanosine)-adenylyl-adenylyl-cytidylyl-adenosine in mRNA + diphosphate</text>
        <dbReference type="Rhea" id="RHEA:65436"/>
        <dbReference type="Rhea" id="RHEA-COMP:16797"/>
        <dbReference type="Rhea" id="RHEA-COMP:16799"/>
        <dbReference type="ChEBI" id="CHEBI:15378"/>
        <dbReference type="ChEBI" id="CHEBI:33019"/>
        <dbReference type="ChEBI" id="CHEBI:58189"/>
        <dbReference type="ChEBI" id="CHEBI:156484"/>
        <dbReference type="ChEBI" id="CHEBI:156503"/>
        <dbReference type="EC" id="2.7.7.88"/>
    </reaction>
</comment>
<evidence type="ECO:0000256" key="18">
    <source>
        <dbReference type="ARBA" id="ARBA00023268"/>
    </source>
</evidence>
<evidence type="ECO:0000256" key="3">
    <source>
        <dbReference type="ARBA" id="ARBA00012494"/>
    </source>
</evidence>
<gene>
    <name evidence="29" type="primary">L</name>
</gene>
<evidence type="ECO:0000256" key="1">
    <source>
        <dbReference type="ARBA" id="ARBA00004192"/>
    </source>
</evidence>
<keyword evidence="8" id="KW-0808">Transferase</keyword>
<name>A0A0B5KK98_9RHAB</name>
<dbReference type="PROSITE" id="PS50526">
    <property type="entry name" value="RDRP_SSRNA_NEG_NONSEG"/>
    <property type="match status" value="1"/>
</dbReference>
<reference evidence="29 30" key="1">
    <citation type="journal article" date="2015" name="Elife">
        <title>Unprecedented genomic diversity of RNA viruses in arthropods reveals the ancestry of negative-sense RNA viruses.</title>
        <authorList>
            <person name="Li C.X."/>
            <person name="Shi M."/>
            <person name="Tian J.H."/>
            <person name="Lin X.D."/>
            <person name="Kang Y.J."/>
            <person name="Chen L.J."/>
            <person name="Qin X.C."/>
            <person name="Xu J."/>
            <person name="Holmes E.C."/>
            <person name="Zhang Y.Z."/>
        </authorList>
    </citation>
    <scope>NUCLEOTIDE SEQUENCE [LARGE SCALE GENOMIC DNA]</scope>
    <source>
        <strain evidence="29 30">YCYC02</strain>
    </source>
</reference>
<evidence type="ECO:0000256" key="8">
    <source>
        <dbReference type="ARBA" id="ARBA00022679"/>
    </source>
</evidence>
<evidence type="ECO:0000256" key="4">
    <source>
        <dbReference type="ARBA" id="ARBA00012582"/>
    </source>
</evidence>
<dbReference type="GO" id="GO:0003968">
    <property type="term" value="F:RNA-directed RNA polymerase activity"/>
    <property type="evidence" value="ECO:0007669"/>
    <property type="project" value="UniProtKB-KW"/>
</dbReference>
<keyword evidence="10" id="KW-0548">Nucleotidyltransferase</keyword>
<evidence type="ECO:0000256" key="13">
    <source>
        <dbReference type="ARBA" id="ARBA00022840"/>
    </source>
</evidence>
<keyword evidence="6" id="KW-0489">Methyltransferase</keyword>
<keyword evidence="17" id="KW-1035">Host cytoplasm</keyword>
<keyword evidence="12" id="KW-0378">Hydrolase</keyword>
<evidence type="ECO:0000256" key="12">
    <source>
        <dbReference type="ARBA" id="ARBA00022801"/>
    </source>
</evidence>
<comment type="catalytic activity">
    <reaction evidence="25">
        <text>a 5'-end (5'-triphosphoguanosine)-adenylyl-adenylyl-cytidylyl-adenosine in mRNA + 2 S-adenosyl-L-methionine = a 5'-end (N(7)-methyl 5'-triphosphoguanosine)-(2'-O-methyladenylyl)-adenylyl-cytidylyl-adenosine in mRNA + 2 S-adenosyl-L-homocysteine + H(+)</text>
        <dbReference type="Rhea" id="RHEA:65376"/>
        <dbReference type="Rhea" id="RHEA-COMP:16797"/>
        <dbReference type="Rhea" id="RHEA-COMP:16798"/>
        <dbReference type="ChEBI" id="CHEBI:15378"/>
        <dbReference type="ChEBI" id="CHEBI:57856"/>
        <dbReference type="ChEBI" id="CHEBI:59789"/>
        <dbReference type="ChEBI" id="CHEBI:156483"/>
        <dbReference type="ChEBI" id="CHEBI:156484"/>
        <dbReference type="EC" id="2.1.1.375"/>
    </reaction>
</comment>
<keyword evidence="30" id="KW-1185">Reference proteome</keyword>
<evidence type="ECO:0000256" key="25">
    <source>
        <dbReference type="ARBA" id="ARBA00047370"/>
    </source>
</evidence>
<protein>
    <recommendedName>
        <fullName evidence="23">Replicase</fullName>
        <ecNumber evidence="21">2.1.1.375</ecNumber>
        <ecNumber evidence="3">2.7.7.48</ecNumber>
        <ecNumber evidence="4">2.7.7.88</ecNumber>
    </recommendedName>
    <alternativeName>
        <fullName evidence="22">Transcriptase</fullName>
    </alternativeName>
</protein>
<dbReference type="EC" id="2.7.7.48" evidence="3"/>